<protein>
    <submittedName>
        <fullName evidence="1">Helix-turn-helix domain-containing protein</fullName>
    </submittedName>
</protein>
<organism evidence="1 2">
    <name type="scientific">Aneurinibacillus migulanus</name>
    <name type="common">Bacillus migulanus</name>
    <dbReference type="NCBI Taxonomy" id="47500"/>
    <lineage>
        <taxon>Bacteria</taxon>
        <taxon>Bacillati</taxon>
        <taxon>Bacillota</taxon>
        <taxon>Bacilli</taxon>
        <taxon>Bacillales</taxon>
        <taxon>Paenibacillaceae</taxon>
        <taxon>Aneurinibacillus group</taxon>
        <taxon>Aneurinibacillus</taxon>
    </lineage>
</organism>
<evidence type="ECO:0000313" key="2">
    <source>
        <dbReference type="Proteomes" id="UP000182836"/>
    </source>
</evidence>
<proteinExistence type="predicted"/>
<accession>A0A0K2W8Z1</accession>
<dbReference type="SUPFAM" id="SSF46785">
    <property type="entry name" value="Winged helix' DNA-binding domain"/>
    <property type="match status" value="1"/>
</dbReference>
<dbReference type="Proteomes" id="UP000182836">
    <property type="component" value="Unassembled WGS sequence"/>
</dbReference>
<gene>
    <name evidence="1" type="ORF">SAMN04487909_10918</name>
</gene>
<dbReference type="GeneID" id="42304412"/>
<name>A0A0K2W8Z1_ANEMI</name>
<dbReference type="OrthoDB" id="9803733at2"/>
<reference evidence="1 2" key="1">
    <citation type="submission" date="2016-10" db="EMBL/GenBank/DDBJ databases">
        <authorList>
            <person name="de Groot N.N."/>
        </authorList>
    </citation>
    <scope>NUCLEOTIDE SEQUENCE [LARGE SCALE GENOMIC DNA]</scope>
    <source>
        <strain evidence="1 2">DSM 2895</strain>
    </source>
</reference>
<sequence length="104" mass="12104">MDILNEMLQTPNNDLFSLGLDPFEFMIYVFLLQIVQRSEGGFVPSIRKIASMCNMNKNTVEKKIKSLEEKELIRIHKYQNKNKYEVLPLKHLGRGKSPSYSVAR</sequence>
<dbReference type="InterPro" id="IPR036388">
    <property type="entry name" value="WH-like_DNA-bd_sf"/>
</dbReference>
<evidence type="ECO:0000313" key="1">
    <source>
        <dbReference type="EMBL" id="SDI89757.1"/>
    </source>
</evidence>
<dbReference type="Pfam" id="PF13730">
    <property type="entry name" value="HTH_36"/>
    <property type="match status" value="1"/>
</dbReference>
<dbReference type="Gene3D" id="1.10.10.10">
    <property type="entry name" value="Winged helix-like DNA-binding domain superfamily/Winged helix DNA-binding domain"/>
    <property type="match status" value="1"/>
</dbReference>
<dbReference type="RefSeq" id="WP_052520240.1">
    <property type="nucleotide sequence ID" value="NZ_BJOA01000067.1"/>
</dbReference>
<dbReference type="EMBL" id="FNED01000009">
    <property type="protein sequence ID" value="SDI89757.1"/>
    <property type="molecule type" value="Genomic_DNA"/>
</dbReference>
<dbReference type="InterPro" id="IPR036390">
    <property type="entry name" value="WH_DNA-bd_sf"/>
</dbReference>
<dbReference type="AlphaFoldDB" id="A0A0K2W8Z1"/>